<name>A0ACC3DNR5_9PEZI</name>
<evidence type="ECO:0000313" key="1">
    <source>
        <dbReference type="EMBL" id="KAK3078316.1"/>
    </source>
</evidence>
<accession>A0ACC3DNR5</accession>
<sequence>MHFCADDVHSDGPEDNRDRFNHDTFGATHENFTPAKPFDFAGQTARFARDTSDVRKLSASASKIASTPSKNPSFQDARNQTRSQDPFVATPPHALPQLAQSHRTRASQLRQPFETISERQLIVHNLPHDTSEVEIHEAFASVCPIENLLIRTSETAVRYACLTLPPSSKPLDVQNAVSAFDGKWYNDYQLNVQRADEVERWIHGSTRAPTDRSPPGSY</sequence>
<organism evidence="1 2">
    <name type="scientific">Coniosporium uncinatum</name>
    <dbReference type="NCBI Taxonomy" id="93489"/>
    <lineage>
        <taxon>Eukaryota</taxon>
        <taxon>Fungi</taxon>
        <taxon>Dikarya</taxon>
        <taxon>Ascomycota</taxon>
        <taxon>Pezizomycotina</taxon>
        <taxon>Dothideomycetes</taxon>
        <taxon>Dothideomycetes incertae sedis</taxon>
        <taxon>Coniosporium</taxon>
    </lineage>
</organism>
<comment type="caution">
    <text evidence="1">The sequence shown here is derived from an EMBL/GenBank/DDBJ whole genome shotgun (WGS) entry which is preliminary data.</text>
</comment>
<keyword evidence="2" id="KW-1185">Reference proteome</keyword>
<dbReference type="EMBL" id="JAWDJW010002001">
    <property type="protein sequence ID" value="KAK3078316.1"/>
    <property type="molecule type" value="Genomic_DNA"/>
</dbReference>
<protein>
    <submittedName>
        <fullName evidence="1">Uncharacterized protein</fullName>
    </submittedName>
</protein>
<proteinExistence type="predicted"/>
<gene>
    <name evidence="1" type="ORF">LTS18_007889</name>
</gene>
<dbReference type="Proteomes" id="UP001186974">
    <property type="component" value="Unassembled WGS sequence"/>
</dbReference>
<evidence type="ECO:0000313" key="2">
    <source>
        <dbReference type="Proteomes" id="UP001186974"/>
    </source>
</evidence>
<reference evidence="1" key="1">
    <citation type="submission" date="2024-09" db="EMBL/GenBank/DDBJ databases">
        <title>Black Yeasts Isolated from many extreme environments.</title>
        <authorList>
            <person name="Coleine C."/>
            <person name="Stajich J.E."/>
            <person name="Selbmann L."/>
        </authorList>
    </citation>
    <scope>NUCLEOTIDE SEQUENCE</scope>
    <source>
        <strain evidence="1">CCFEE 5737</strain>
    </source>
</reference>